<organism evidence="2 3">
    <name type="scientific">Sporolactobacillus inulinus</name>
    <dbReference type="NCBI Taxonomy" id="2078"/>
    <lineage>
        <taxon>Bacteria</taxon>
        <taxon>Bacillati</taxon>
        <taxon>Bacillota</taxon>
        <taxon>Bacilli</taxon>
        <taxon>Bacillales</taxon>
        <taxon>Sporolactobacillaceae</taxon>
        <taxon>Sporolactobacillus</taxon>
    </lineage>
</organism>
<dbReference type="InterPro" id="IPR014194">
    <property type="entry name" value="Spore_III_AE"/>
</dbReference>
<feature type="transmembrane region" description="Helical" evidence="1">
    <location>
        <begin position="171"/>
        <end position="196"/>
    </location>
</feature>
<evidence type="ECO:0000313" key="2">
    <source>
        <dbReference type="EMBL" id="GAY75187.1"/>
    </source>
</evidence>
<reference evidence="2 3" key="1">
    <citation type="submission" date="2017-11" db="EMBL/GenBank/DDBJ databases">
        <title>Draft Genome Sequence of Sporolactobacillus inulinus NBRC 111894 Isolated from Koso, a Japanese Sugar-Vegetable Fermented Beverage.</title>
        <authorList>
            <person name="Chiou T.Y."/>
            <person name="Oshima K."/>
            <person name="Suda W."/>
            <person name="Hattori M."/>
            <person name="Takahashi T."/>
        </authorList>
    </citation>
    <scope>NUCLEOTIDE SEQUENCE [LARGE SCALE GENOMIC DNA]</scope>
    <source>
        <strain evidence="2 3">NBRC111894</strain>
    </source>
</reference>
<keyword evidence="1" id="KW-1133">Transmembrane helix</keyword>
<keyword evidence="1" id="KW-0812">Transmembrane</keyword>
<evidence type="ECO:0000256" key="1">
    <source>
        <dbReference type="SAM" id="Phobius"/>
    </source>
</evidence>
<name>A0A4Y1Z829_9BACL</name>
<feature type="transmembrane region" description="Helical" evidence="1">
    <location>
        <begin position="138"/>
        <end position="159"/>
    </location>
</feature>
<protein>
    <submittedName>
        <fullName evidence="2">Stage III sporulation protein AE</fullName>
    </submittedName>
</protein>
<dbReference type="NCBIfam" id="TIGR02829">
    <property type="entry name" value="spore_III_AE"/>
    <property type="match status" value="1"/>
</dbReference>
<feature type="transmembrane region" description="Helical" evidence="1">
    <location>
        <begin position="314"/>
        <end position="340"/>
    </location>
</feature>
<dbReference type="Pfam" id="PF09546">
    <property type="entry name" value="Spore_III_AE"/>
    <property type="match status" value="1"/>
</dbReference>
<feature type="transmembrane region" description="Helical" evidence="1">
    <location>
        <begin position="203"/>
        <end position="227"/>
    </location>
</feature>
<sequence>MRGTLHSKRFQLLAFMLFLIILLFGADKPAYAEGSGELQQWSDQQLDQLDTDKIDAYWQKVVTDYNGFLPETEANFKDLLHSDKESFFKKMIDGSVRFFLNELVVSSKLLGTLILLTVFSTLLQTIQSAFEHKAVSKVAYLVVTLVLMILMLNSFRLAINYTNETVGMMSHFLVALLPLVLGLTAATGGFASVAFFHPLVIFLVNAAGWLISSFVLPLLLMSALLAIVSTLSDHYKLTRLSDLMKNVALFTLAGFFAVFLGVISVQGAATSISDGLMVKSAKFFTGNFIPVVGRMFTEAADTVMGASVLLKNTIGIVGLLILICITVFPLLKIVSLAFIYNLAAAVLQPLGGGPVIDCLVIMAKAFSICSQHSPSSRLCSFLPSRSLLHLEICRLWCARRCIDELSCSLDFTNRSHRSFRGHT</sequence>
<feature type="transmembrane region" description="Helical" evidence="1">
    <location>
        <begin position="247"/>
        <end position="269"/>
    </location>
</feature>
<accession>A0A4Y1Z829</accession>
<dbReference type="EMBL" id="BEXB01000004">
    <property type="protein sequence ID" value="GAY75187.1"/>
    <property type="molecule type" value="Genomic_DNA"/>
</dbReference>
<evidence type="ECO:0000313" key="3">
    <source>
        <dbReference type="Proteomes" id="UP000319716"/>
    </source>
</evidence>
<keyword evidence="1" id="KW-0472">Membrane</keyword>
<comment type="caution">
    <text evidence="2">The sequence shown here is derived from an EMBL/GenBank/DDBJ whole genome shotgun (WGS) entry which is preliminary data.</text>
</comment>
<dbReference type="Proteomes" id="UP000319716">
    <property type="component" value="Unassembled WGS sequence"/>
</dbReference>
<feature type="transmembrane region" description="Helical" evidence="1">
    <location>
        <begin position="109"/>
        <end position="126"/>
    </location>
</feature>
<gene>
    <name evidence="2" type="ORF">NBRC111894_741</name>
</gene>
<dbReference type="RefSeq" id="WP_262392138.1">
    <property type="nucleotide sequence ID" value="NZ_BEXB01000004.1"/>
</dbReference>
<proteinExistence type="predicted"/>
<dbReference type="AlphaFoldDB" id="A0A4Y1Z829"/>